<protein>
    <recommendedName>
        <fullName evidence="4">DUF2029 domain-containing protein</fullName>
    </recommendedName>
</protein>
<evidence type="ECO:0000313" key="2">
    <source>
        <dbReference type="EMBL" id="MEX0428322.1"/>
    </source>
</evidence>
<comment type="caution">
    <text evidence="2">The sequence shown here is derived from an EMBL/GenBank/DDBJ whole genome shotgun (WGS) entry which is preliminary data.</text>
</comment>
<feature type="transmembrane region" description="Helical" evidence="1">
    <location>
        <begin position="324"/>
        <end position="342"/>
    </location>
</feature>
<proteinExistence type="predicted"/>
<keyword evidence="1" id="KW-0812">Transmembrane</keyword>
<reference evidence="2 3" key="1">
    <citation type="submission" date="2024-07" db="EMBL/GenBank/DDBJ databases">
        <authorList>
            <person name="Lee S."/>
            <person name="Kang M."/>
        </authorList>
    </citation>
    <scope>NUCLEOTIDE SEQUENCE [LARGE SCALE GENOMIC DNA]</scope>
    <source>
        <strain evidence="2 3">DS6</strain>
    </source>
</reference>
<sequence>MRTWPTALAWCLTRAFVVTLLCTQEHGVVGDVTYYRESLAAIGAAHPSGTLTEYPVPALVLLWLPYLLLKAAGHVGGYVTLVATLAVLTDLGFHATLVRTRRWHGAPRSWLGIPGAEWAWLLAVPALGATTYARFDLVPGILVGLAVLYVVHRPAVAAAVGALATGVKYWPALVLPTLAAPRAGRRRVVVTIAVAGLVLAVGSLAIGGWHRLWTPLHYQDERGLQIESVFATPVMLAWGHGSDAYATSYTVWKAYDVSGPLVGTLLTLASVSTLVVALLMAAGWALAWLRIRQASGDASEALVWLVLASVGGFMVTNKVLSPQYLLWLLPAAAAGLVVLERSREGRRRLAWWTGVLLVAAALTHEIFPRTYGYLLVHAPGSFWVVDLLALRNILLVALAAYAGARAGRLLLRAADETEPTEGVRDGTRRAARRRRTTA</sequence>
<evidence type="ECO:0000313" key="3">
    <source>
        <dbReference type="Proteomes" id="UP001556631"/>
    </source>
</evidence>
<feature type="transmembrane region" description="Helical" evidence="1">
    <location>
        <begin position="301"/>
        <end position="318"/>
    </location>
</feature>
<accession>A0ABV3SZF2</accession>
<gene>
    <name evidence="2" type="ORF">AB3X52_11890</name>
</gene>
<feature type="transmembrane region" description="Helical" evidence="1">
    <location>
        <begin position="382"/>
        <end position="402"/>
    </location>
</feature>
<feature type="transmembrane region" description="Helical" evidence="1">
    <location>
        <begin position="118"/>
        <end position="135"/>
    </location>
</feature>
<feature type="transmembrane region" description="Helical" evidence="1">
    <location>
        <begin position="188"/>
        <end position="209"/>
    </location>
</feature>
<evidence type="ECO:0008006" key="4">
    <source>
        <dbReference type="Google" id="ProtNLM"/>
    </source>
</evidence>
<evidence type="ECO:0000256" key="1">
    <source>
        <dbReference type="SAM" id="Phobius"/>
    </source>
</evidence>
<organism evidence="2 3">
    <name type="scientific">Nocardioides eburneus</name>
    <dbReference type="NCBI Taxonomy" id="3231482"/>
    <lineage>
        <taxon>Bacteria</taxon>
        <taxon>Bacillati</taxon>
        <taxon>Actinomycetota</taxon>
        <taxon>Actinomycetes</taxon>
        <taxon>Propionibacteriales</taxon>
        <taxon>Nocardioidaceae</taxon>
        <taxon>Nocardioides</taxon>
    </lineage>
</organism>
<dbReference type="EMBL" id="JBFPJR010000019">
    <property type="protein sequence ID" value="MEX0428322.1"/>
    <property type="molecule type" value="Genomic_DNA"/>
</dbReference>
<name>A0ABV3SZF2_9ACTN</name>
<keyword evidence="3" id="KW-1185">Reference proteome</keyword>
<feature type="transmembrane region" description="Helical" evidence="1">
    <location>
        <begin position="265"/>
        <end position="289"/>
    </location>
</feature>
<dbReference type="RefSeq" id="WP_367994294.1">
    <property type="nucleotide sequence ID" value="NZ_JBFPJR010000019.1"/>
</dbReference>
<dbReference type="Proteomes" id="UP001556631">
    <property type="component" value="Unassembled WGS sequence"/>
</dbReference>
<feature type="transmembrane region" description="Helical" evidence="1">
    <location>
        <begin position="349"/>
        <end position="367"/>
    </location>
</feature>
<feature type="transmembrane region" description="Helical" evidence="1">
    <location>
        <begin position="75"/>
        <end position="97"/>
    </location>
</feature>
<keyword evidence="1" id="KW-1133">Transmembrane helix</keyword>
<keyword evidence="1" id="KW-0472">Membrane</keyword>
<feature type="transmembrane region" description="Helical" evidence="1">
    <location>
        <begin position="141"/>
        <end position="167"/>
    </location>
</feature>